<accession>A0ABT9CYJ0</accession>
<sequence length="94" mass="10478">MKTIHNTRYQALLMLLLEAREAAGLTQKELATRLDRPQSFVSKTENAERRLDVIEFLEVCKGIGVDPYEVLRGLETTISTLNAPLPPNTDPASP</sequence>
<evidence type="ECO:0000313" key="3">
    <source>
        <dbReference type="Proteomes" id="UP001223016"/>
    </source>
</evidence>
<protein>
    <submittedName>
        <fullName evidence="2">Helix-turn-helix transcriptional regulator</fullName>
    </submittedName>
</protein>
<dbReference type="Gene3D" id="1.10.260.40">
    <property type="entry name" value="lambda repressor-like DNA-binding domains"/>
    <property type="match status" value="1"/>
</dbReference>
<organism evidence="2 3">
    <name type="scientific">Pseudomonas serbiensis</name>
    <dbReference type="NCBI Taxonomy" id="3064350"/>
    <lineage>
        <taxon>Bacteria</taxon>
        <taxon>Pseudomonadati</taxon>
        <taxon>Pseudomonadota</taxon>
        <taxon>Gammaproteobacteria</taxon>
        <taxon>Pseudomonadales</taxon>
        <taxon>Pseudomonadaceae</taxon>
        <taxon>Pseudomonas</taxon>
    </lineage>
</organism>
<evidence type="ECO:0000313" key="2">
    <source>
        <dbReference type="EMBL" id="MDO7929136.1"/>
    </source>
</evidence>
<dbReference type="RefSeq" id="WP_200986288.1">
    <property type="nucleotide sequence ID" value="NZ_JAUQOO010000017.1"/>
</dbReference>
<keyword evidence="3" id="KW-1185">Reference proteome</keyword>
<dbReference type="InterPro" id="IPR001387">
    <property type="entry name" value="Cro/C1-type_HTH"/>
</dbReference>
<dbReference type="InterPro" id="IPR010982">
    <property type="entry name" value="Lambda_DNA-bd_dom_sf"/>
</dbReference>
<dbReference type="CDD" id="cd00093">
    <property type="entry name" value="HTH_XRE"/>
    <property type="match status" value="1"/>
</dbReference>
<dbReference type="Proteomes" id="UP001223016">
    <property type="component" value="Unassembled WGS sequence"/>
</dbReference>
<comment type="caution">
    <text evidence="2">The sequence shown here is derived from an EMBL/GenBank/DDBJ whole genome shotgun (WGS) entry which is preliminary data.</text>
</comment>
<gene>
    <name evidence="2" type="ORF">Q6A51_20325</name>
</gene>
<dbReference type="Pfam" id="PF01381">
    <property type="entry name" value="HTH_3"/>
    <property type="match status" value="1"/>
</dbReference>
<proteinExistence type="predicted"/>
<evidence type="ECO:0000259" key="1">
    <source>
        <dbReference type="PROSITE" id="PS50943"/>
    </source>
</evidence>
<dbReference type="SUPFAM" id="SSF47413">
    <property type="entry name" value="lambda repressor-like DNA-binding domains"/>
    <property type="match status" value="1"/>
</dbReference>
<name>A0ABT9CYJ0_9PSED</name>
<dbReference type="SMART" id="SM00530">
    <property type="entry name" value="HTH_XRE"/>
    <property type="match status" value="1"/>
</dbReference>
<dbReference type="EMBL" id="JAUQOO010000017">
    <property type="protein sequence ID" value="MDO7929136.1"/>
    <property type="molecule type" value="Genomic_DNA"/>
</dbReference>
<feature type="domain" description="HTH cro/C1-type" evidence="1">
    <location>
        <begin position="16"/>
        <end position="70"/>
    </location>
</feature>
<dbReference type="PROSITE" id="PS50943">
    <property type="entry name" value="HTH_CROC1"/>
    <property type="match status" value="1"/>
</dbReference>
<reference evidence="2 3" key="1">
    <citation type="submission" date="2023-07" db="EMBL/GenBank/DDBJ databases">
        <title>Identification of four novel Pseudomonas species associated with bacterial leaf spot of cucurbits.</title>
        <authorList>
            <person name="Fullem K.R."/>
        </authorList>
    </citation>
    <scope>NUCLEOTIDE SEQUENCE [LARGE SCALE GENOMIC DNA]</scope>
    <source>
        <strain evidence="2 3">KFB 138</strain>
    </source>
</reference>